<dbReference type="AlphaFoldDB" id="A0A3N0DYK7"/>
<name>A0A3N0DYK7_SINP1</name>
<gene>
    <name evidence="1" type="ORF">ED312_19255</name>
</gene>
<feature type="non-terminal residue" evidence="1">
    <location>
        <position position="94"/>
    </location>
</feature>
<dbReference type="EMBL" id="RJTM01000130">
    <property type="protein sequence ID" value="RNL80576.1"/>
    <property type="molecule type" value="Genomic_DNA"/>
</dbReference>
<feature type="non-terminal residue" evidence="1">
    <location>
        <position position="1"/>
    </location>
</feature>
<dbReference type="Proteomes" id="UP000267469">
    <property type="component" value="Unassembled WGS sequence"/>
</dbReference>
<evidence type="ECO:0000313" key="1">
    <source>
        <dbReference type="EMBL" id="RNL80576.1"/>
    </source>
</evidence>
<evidence type="ECO:0000313" key="2">
    <source>
        <dbReference type="Proteomes" id="UP000267469"/>
    </source>
</evidence>
<comment type="caution">
    <text evidence="1">The sequence shown here is derived from an EMBL/GenBank/DDBJ whole genome shotgun (WGS) entry which is preliminary data.</text>
</comment>
<accession>A0A3N0DYK7</accession>
<protein>
    <submittedName>
        <fullName evidence="1">Uncharacterized protein</fullName>
    </submittedName>
</protein>
<proteinExistence type="predicted"/>
<sequence>NLQADNIVVGGQEIYVAGDLTVKGLFWGDYNHGDLVVTGEIAVLVFISTDYNFDHKRFEAGDRVRVAYWLWDETEDEFDREQLEALFRPECLEE</sequence>
<organism evidence="1 2">
    <name type="scientific">Sinomicrobium pectinilyticum</name>
    <dbReference type="NCBI Taxonomy" id="1084421"/>
    <lineage>
        <taxon>Bacteria</taxon>
        <taxon>Pseudomonadati</taxon>
        <taxon>Bacteroidota</taxon>
        <taxon>Flavobacteriia</taxon>
        <taxon>Flavobacteriales</taxon>
        <taxon>Flavobacteriaceae</taxon>
        <taxon>Sinomicrobium</taxon>
    </lineage>
</organism>
<reference evidence="1 2" key="1">
    <citation type="submission" date="2018-10" db="EMBL/GenBank/DDBJ databases">
        <title>Sinomicrobium pectinilyticum sp. nov., a pectinase-producing bacterium isolated from alkaline and saline soil, and emended description of the genus Sinomicrobium.</title>
        <authorList>
            <person name="Cheng B."/>
            <person name="Li C."/>
            <person name="Lai Q."/>
            <person name="Du M."/>
            <person name="Shao Z."/>
            <person name="Xu P."/>
            <person name="Yang C."/>
        </authorList>
    </citation>
    <scope>NUCLEOTIDE SEQUENCE [LARGE SCALE GENOMIC DNA]</scope>
    <source>
        <strain evidence="1 2">5DNS001</strain>
    </source>
</reference>
<keyword evidence="2" id="KW-1185">Reference proteome</keyword>